<organism evidence="2 3">
    <name type="scientific">Kalanchoe fedtschenkoi</name>
    <name type="common">Lavender scallops</name>
    <name type="synonym">South American air plant</name>
    <dbReference type="NCBI Taxonomy" id="63787"/>
    <lineage>
        <taxon>Eukaryota</taxon>
        <taxon>Viridiplantae</taxon>
        <taxon>Streptophyta</taxon>
        <taxon>Embryophyta</taxon>
        <taxon>Tracheophyta</taxon>
        <taxon>Spermatophyta</taxon>
        <taxon>Magnoliopsida</taxon>
        <taxon>eudicotyledons</taxon>
        <taxon>Gunneridae</taxon>
        <taxon>Pentapetalae</taxon>
        <taxon>Saxifragales</taxon>
        <taxon>Crassulaceae</taxon>
        <taxon>Kalanchoe</taxon>
    </lineage>
</organism>
<dbReference type="AlphaFoldDB" id="A0A7N0UWL7"/>
<feature type="transmembrane region" description="Helical" evidence="1">
    <location>
        <begin position="39"/>
        <end position="56"/>
    </location>
</feature>
<protein>
    <submittedName>
        <fullName evidence="2">Uncharacterized protein</fullName>
    </submittedName>
</protein>
<evidence type="ECO:0000313" key="3">
    <source>
        <dbReference type="Proteomes" id="UP000594263"/>
    </source>
</evidence>
<evidence type="ECO:0000313" key="2">
    <source>
        <dbReference type="EnsemblPlants" id="Kaladp0088s0010.1.v1.1.CDS.1"/>
    </source>
</evidence>
<sequence>MNYDYNFTQIVKNWNLNIIFGFYMFLTSRKWIQHACHQLLFSSVELFKIIIVFVTIL</sequence>
<accession>A0A7N0UWL7</accession>
<proteinExistence type="predicted"/>
<dbReference type="Gramene" id="Kaladp0088s0010.1.v1.1">
    <property type="protein sequence ID" value="Kaladp0088s0010.1.v1.1.CDS.1"/>
    <property type="gene ID" value="Kaladp0088s0010.v1.1"/>
</dbReference>
<keyword evidence="1" id="KW-0472">Membrane</keyword>
<keyword evidence="3" id="KW-1185">Reference proteome</keyword>
<keyword evidence="1" id="KW-0812">Transmembrane</keyword>
<name>A0A7N0UWL7_KALFE</name>
<feature type="transmembrane region" description="Helical" evidence="1">
    <location>
        <begin position="14"/>
        <end position="32"/>
    </location>
</feature>
<evidence type="ECO:0000256" key="1">
    <source>
        <dbReference type="SAM" id="Phobius"/>
    </source>
</evidence>
<dbReference type="Proteomes" id="UP000594263">
    <property type="component" value="Unplaced"/>
</dbReference>
<reference evidence="2" key="1">
    <citation type="submission" date="2021-01" db="UniProtKB">
        <authorList>
            <consortium name="EnsemblPlants"/>
        </authorList>
    </citation>
    <scope>IDENTIFICATION</scope>
</reference>
<keyword evidence="1" id="KW-1133">Transmembrane helix</keyword>
<dbReference type="EnsemblPlants" id="Kaladp0088s0010.1.v1.1">
    <property type="protein sequence ID" value="Kaladp0088s0010.1.v1.1.CDS.1"/>
    <property type="gene ID" value="Kaladp0088s0010.v1.1"/>
</dbReference>